<dbReference type="PANTHER" id="PTHR30195">
    <property type="entry name" value="TYPE I SITE-SPECIFIC DEOXYRIBONUCLEASE PROTEIN SUBUNIT M AND R"/>
    <property type="match status" value="1"/>
</dbReference>
<dbReference type="SUPFAM" id="SSF52540">
    <property type="entry name" value="P-loop containing nucleoside triphosphate hydrolases"/>
    <property type="match status" value="2"/>
</dbReference>
<keyword evidence="7" id="KW-0255">Endonuclease</keyword>
<dbReference type="NCBIfam" id="TIGR00348">
    <property type="entry name" value="hsdR"/>
    <property type="match status" value="1"/>
</dbReference>
<dbReference type="GO" id="GO:0003677">
    <property type="term" value="F:DNA binding"/>
    <property type="evidence" value="ECO:0007669"/>
    <property type="project" value="UniProtKB-KW"/>
</dbReference>
<dbReference type="InterPro" id="IPR004473">
    <property type="entry name" value="Restrct_endonuc_typeI_HsdR"/>
</dbReference>
<comment type="function">
    <text evidence="11">Subunit R is required for both nuclease and ATPase activities, but not for modification.</text>
</comment>
<evidence type="ECO:0000256" key="8">
    <source>
        <dbReference type="ARBA" id="ARBA00022801"/>
    </source>
</evidence>
<dbReference type="PANTHER" id="PTHR30195:SF15">
    <property type="entry name" value="TYPE I RESTRICTION ENZYME HINDI ENDONUCLEASE SUBUNIT"/>
    <property type="match status" value="1"/>
</dbReference>
<keyword evidence="8 11" id="KW-0378">Hydrolase</keyword>
<dbReference type="InterPro" id="IPR021810">
    <property type="entry name" value="T1RH-like_C"/>
</dbReference>
<dbReference type="Pfam" id="PF04313">
    <property type="entry name" value="HSDR_N"/>
    <property type="match status" value="1"/>
</dbReference>
<dbReference type="InterPro" id="IPR027417">
    <property type="entry name" value="P-loop_NTPase"/>
</dbReference>
<name>A0A4R0XTV1_9MOLU</name>
<evidence type="ECO:0000256" key="4">
    <source>
        <dbReference type="ARBA" id="ARBA00022722"/>
    </source>
</evidence>
<evidence type="ECO:0000256" key="1">
    <source>
        <dbReference type="ARBA" id="ARBA00000851"/>
    </source>
</evidence>
<dbReference type="SMART" id="SM00487">
    <property type="entry name" value="DEXDc"/>
    <property type="match status" value="1"/>
</dbReference>
<dbReference type="InterPro" id="IPR055180">
    <property type="entry name" value="HsdR_RecA-like_helicase_dom_2"/>
</dbReference>
<comment type="subunit">
    <text evidence="3 11">The type I restriction/modification system is composed of three polypeptides R, M and S.</text>
</comment>
<comment type="catalytic activity">
    <reaction evidence="1 11">
        <text>Endonucleolytic cleavage of DNA to give random double-stranded fragments with terminal 5'-phosphates, ATP is simultaneously hydrolyzed.</text>
        <dbReference type="EC" id="3.1.21.3"/>
    </reaction>
</comment>
<dbReference type="AlphaFoldDB" id="A0A4R0XTV1"/>
<dbReference type="GO" id="GO:0009307">
    <property type="term" value="P:DNA restriction-modification system"/>
    <property type="evidence" value="ECO:0007669"/>
    <property type="project" value="UniProtKB-KW"/>
</dbReference>
<dbReference type="EMBL" id="PSZP01000002">
    <property type="protein sequence ID" value="TCG11947.1"/>
    <property type="molecule type" value="Genomic_DNA"/>
</dbReference>
<dbReference type="InterPro" id="IPR051268">
    <property type="entry name" value="Type-I_R_enzyme_R_subunit"/>
</dbReference>
<dbReference type="InterPro" id="IPR007409">
    <property type="entry name" value="Restrct_endonuc_type1_HsdR_N"/>
</dbReference>
<keyword evidence="10 11" id="KW-0238">DNA-binding</keyword>
<evidence type="ECO:0000256" key="10">
    <source>
        <dbReference type="ARBA" id="ARBA00023125"/>
    </source>
</evidence>
<dbReference type="Gene3D" id="3.40.50.300">
    <property type="entry name" value="P-loop containing nucleotide triphosphate hydrolases"/>
    <property type="match status" value="2"/>
</dbReference>
<evidence type="ECO:0000256" key="11">
    <source>
        <dbReference type="RuleBase" id="RU364115"/>
    </source>
</evidence>
<keyword evidence="6 11" id="KW-0680">Restriction system</keyword>
<dbReference type="PROSITE" id="PS51192">
    <property type="entry name" value="HELICASE_ATP_BIND_1"/>
    <property type="match status" value="1"/>
</dbReference>
<evidence type="ECO:0000313" key="13">
    <source>
        <dbReference type="EMBL" id="TCG11947.1"/>
    </source>
</evidence>
<dbReference type="CDD" id="cd18800">
    <property type="entry name" value="SF2_C_EcoR124I-like"/>
    <property type="match status" value="1"/>
</dbReference>
<dbReference type="OrthoDB" id="9758243at2"/>
<dbReference type="EC" id="3.1.21.3" evidence="11"/>
<dbReference type="GO" id="GO:0005524">
    <property type="term" value="F:ATP binding"/>
    <property type="evidence" value="ECO:0007669"/>
    <property type="project" value="UniProtKB-KW"/>
</dbReference>
<dbReference type="InterPro" id="IPR014001">
    <property type="entry name" value="Helicase_ATP-bd"/>
</dbReference>
<evidence type="ECO:0000256" key="5">
    <source>
        <dbReference type="ARBA" id="ARBA00022741"/>
    </source>
</evidence>
<evidence type="ECO:0000256" key="2">
    <source>
        <dbReference type="ARBA" id="ARBA00008598"/>
    </source>
</evidence>
<evidence type="ECO:0000313" key="14">
    <source>
        <dbReference type="Proteomes" id="UP000291072"/>
    </source>
</evidence>
<evidence type="ECO:0000256" key="9">
    <source>
        <dbReference type="ARBA" id="ARBA00022840"/>
    </source>
</evidence>
<accession>A0A4R0XTV1</accession>
<dbReference type="CDD" id="cd22332">
    <property type="entry name" value="HsdR_N"/>
    <property type="match status" value="1"/>
</dbReference>
<dbReference type="Pfam" id="PF11867">
    <property type="entry name" value="T1RH-like_C"/>
    <property type="match status" value="1"/>
</dbReference>
<dbReference type="Gene3D" id="3.90.1570.50">
    <property type="match status" value="1"/>
</dbReference>
<proteinExistence type="inferred from homology"/>
<keyword evidence="14" id="KW-1185">Reference proteome</keyword>
<sequence>MKNLLTEKQFEDNLIHELHTLDWDTSYNFKRINKKEVIDFELLKNKLISINKINDKLATKAILEIKKITGAAIEQNIIGFDFISNGIKIYDNERKRTITIKLISDKLDENYFGIIRQFKVMNTEGESRFPDVVCFINGLPIIICELKAPNAQEGIQEAFQQNESLKWHSPQLFAFHIFSFISNNLNSKYGSLTSTFKRYFNLGKWSSTCNPLKKIFNLEVIMKFINIFSFYDDKKEVKYIAAQHQIEAVQNTIKKMKYGDHKGGVVWHTQGSGKSVTMLMLTKAIIQNFNYATTLIITDRNSLNKQLLSRFNNAQGYLLSSPQEIQSRNDLINKLNDKKHFGIFFTTVQKFSGDTGELSKRDDIFILIDEAHRTQNNIEGTRILDTKSQEFIVKFGFAKFMRNAFPNAILTGFTGTPLMGDKATTEVFGGYNHKYSMQDSIRDESTVPIFYESRRLELKLNEDYVEMMDNIQQNYAKTLVDNDIQSEQKMNTLLKSIQIKKILEDPKVITAKTKDILLHLSKRGKVLHGKAMIVASSRKAALIYYREILKHEPKREEETILVMTINNKDPKEYHDCVVPEHDLEGVASEFRKANSKYKIAIVVDKWLTGFDVPDLDVLYIDKIIKWHNLMQAIARVNRVFEDGNVSKNSGLIVDYLGIWKYLSDALIQYAGRHADEVDIIPNDLKKAKIKLIDEIDIVNEKFIKNIHHFPLLNQKEQYHFIMDSLENILAMNQDEKNKFILKARGISRLIKISFTIINNDLSTIAKCISLINSLMSTHNTRDDEDLKITIENINDAIEKSIDVDVSEIRIKSTNISKDINKVTSLLEDEAKQLISNNPNVAKKLLVDAINGKIAIVKKFRPIFAKKISDKLRDILSKLERDEKLQRVIEMLLNLSKEITDKLEETPEFNDPHLQAFFTILSDDEFLQTHQNSEVLRAIAKDLMSVVKENITDQFYKNSKVKLKIQFSLMKILKDKYNYPPKGAKGISGILIDRISKIISFNSNYFVNKKEII</sequence>
<comment type="similarity">
    <text evidence="2 11">Belongs to the HsdR family.</text>
</comment>
<evidence type="ECO:0000256" key="3">
    <source>
        <dbReference type="ARBA" id="ARBA00011296"/>
    </source>
</evidence>
<feature type="domain" description="Helicase ATP-binding" evidence="12">
    <location>
        <begin position="255"/>
        <end position="435"/>
    </location>
</feature>
<dbReference type="GO" id="GO:0009035">
    <property type="term" value="F:type I site-specific deoxyribonuclease activity"/>
    <property type="evidence" value="ECO:0007669"/>
    <property type="project" value="UniProtKB-EC"/>
</dbReference>
<dbReference type="Pfam" id="PF18766">
    <property type="entry name" value="SWI2_SNF2"/>
    <property type="match status" value="1"/>
</dbReference>
<keyword evidence="5 11" id="KW-0547">Nucleotide-binding</keyword>
<reference evidence="13 14" key="1">
    <citation type="submission" date="2018-02" db="EMBL/GenBank/DDBJ databases">
        <title>Mycoplasma marinum and Mycoplasma todarodis sp. nov., moderately halophilic and psychrotolerant mycoplasmas isolated from cephalopods.</title>
        <authorList>
            <person name="Viver T."/>
        </authorList>
    </citation>
    <scope>NUCLEOTIDE SEQUENCE [LARGE SCALE GENOMIC DNA]</scope>
    <source>
        <strain evidence="13 14">5H</strain>
    </source>
</reference>
<gene>
    <name evidence="13" type="ORF">C4B25_00385</name>
</gene>
<keyword evidence="9 11" id="KW-0067">ATP-binding</keyword>
<comment type="caution">
    <text evidence="13">The sequence shown here is derived from an EMBL/GenBank/DDBJ whole genome shotgun (WGS) entry which is preliminary data.</text>
</comment>
<evidence type="ECO:0000256" key="7">
    <source>
        <dbReference type="ARBA" id="ARBA00022759"/>
    </source>
</evidence>
<organism evidence="13 14">
    <name type="scientific">Mycoplasma todarodis</name>
    <dbReference type="NCBI Taxonomy" id="1937191"/>
    <lineage>
        <taxon>Bacteria</taxon>
        <taxon>Bacillati</taxon>
        <taxon>Mycoplasmatota</taxon>
        <taxon>Mollicutes</taxon>
        <taxon>Mycoplasmataceae</taxon>
        <taxon>Mycoplasma</taxon>
    </lineage>
</organism>
<keyword evidence="4" id="KW-0540">Nuclease</keyword>
<evidence type="ECO:0000259" key="12">
    <source>
        <dbReference type="PROSITE" id="PS51192"/>
    </source>
</evidence>
<dbReference type="Pfam" id="PF22679">
    <property type="entry name" value="T1R_D3-like"/>
    <property type="match status" value="1"/>
</dbReference>
<dbReference type="InterPro" id="IPR040980">
    <property type="entry name" value="SWI2_SNF2"/>
</dbReference>
<dbReference type="Proteomes" id="UP000291072">
    <property type="component" value="Unassembled WGS sequence"/>
</dbReference>
<evidence type="ECO:0000256" key="6">
    <source>
        <dbReference type="ARBA" id="ARBA00022747"/>
    </source>
</evidence>
<protein>
    <recommendedName>
        <fullName evidence="11">Type I restriction enzyme endonuclease subunit</fullName>
        <shortName evidence="11">R protein</shortName>
        <ecNumber evidence="11">3.1.21.3</ecNumber>
    </recommendedName>
</protein>